<dbReference type="AlphaFoldDB" id="A0A3L6QXI2"/>
<proteinExistence type="predicted"/>
<evidence type="ECO:0000313" key="3">
    <source>
        <dbReference type="Proteomes" id="UP000275267"/>
    </source>
</evidence>
<dbReference type="Proteomes" id="UP000275267">
    <property type="component" value="Unassembled WGS sequence"/>
</dbReference>
<feature type="coiled-coil region" evidence="1">
    <location>
        <begin position="123"/>
        <end position="161"/>
    </location>
</feature>
<evidence type="ECO:0000256" key="1">
    <source>
        <dbReference type="SAM" id="Coils"/>
    </source>
</evidence>
<gene>
    <name evidence="2" type="ORF">C2845_PM08G18570</name>
</gene>
<name>A0A3L6QXI2_PANMI</name>
<dbReference type="PANTHER" id="PTHR31245:SF28">
    <property type="entry name" value="OS01G0610000 PROTEIN"/>
    <property type="match status" value="1"/>
</dbReference>
<accession>A0A3L6QXI2</accession>
<keyword evidence="1" id="KW-0175">Coiled coil</keyword>
<sequence>MAADSAEKARALEQCERDLDLAIERLVNLRLDPEHDAVEGAASDINGEVVRHAPAAAAAVPVPSGGGIISRAEWVERLMAEMSSAADAGDARARAARFLEDFGAAAAPSGGERYTALRENAILKKAVRLQLRLDREKEAANRELQRQLAGFQERVRRLEADKYALTMHLRRARPQGGSMSGRFHPEVF</sequence>
<protein>
    <submittedName>
        <fullName evidence="2">Uncharacterized protein</fullName>
    </submittedName>
</protein>
<reference evidence="3" key="1">
    <citation type="journal article" date="2019" name="Nat. Commun.">
        <title>The genome of broomcorn millet.</title>
        <authorList>
            <person name="Zou C."/>
            <person name="Miki D."/>
            <person name="Li D."/>
            <person name="Tang Q."/>
            <person name="Xiao L."/>
            <person name="Rajput S."/>
            <person name="Deng P."/>
            <person name="Jia W."/>
            <person name="Huang R."/>
            <person name="Zhang M."/>
            <person name="Sun Y."/>
            <person name="Hu J."/>
            <person name="Fu X."/>
            <person name="Schnable P.S."/>
            <person name="Li F."/>
            <person name="Zhang H."/>
            <person name="Feng B."/>
            <person name="Zhu X."/>
            <person name="Liu R."/>
            <person name="Schnable J.C."/>
            <person name="Zhu J.-K."/>
            <person name="Zhang H."/>
        </authorList>
    </citation>
    <scope>NUCLEOTIDE SEQUENCE [LARGE SCALE GENOMIC DNA]</scope>
</reference>
<comment type="caution">
    <text evidence="2">The sequence shown here is derived from an EMBL/GenBank/DDBJ whole genome shotgun (WGS) entry which is preliminary data.</text>
</comment>
<keyword evidence="3" id="KW-1185">Reference proteome</keyword>
<dbReference type="PANTHER" id="PTHR31245">
    <property type="entry name" value="UBIQUITIN SYSTEM COMPONENT CUE PROTEIN"/>
    <property type="match status" value="1"/>
</dbReference>
<dbReference type="EMBL" id="PQIB02000010">
    <property type="protein sequence ID" value="RLM91922.1"/>
    <property type="molecule type" value="Genomic_DNA"/>
</dbReference>
<evidence type="ECO:0000313" key="2">
    <source>
        <dbReference type="EMBL" id="RLM91922.1"/>
    </source>
</evidence>
<dbReference type="OrthoDB" id="440455at2759"/>
<organism evidence="2 3">
    <name type="scientific">Panicum miliaceum</name>
    <name type="common">Proso millet</name>
    <name type="synonym">Broomcorn millet</name>
    <dbReference type="NCBI Taxonomy" id="4540"/>
    <lineage>
        <taxon>Eukaryota</taxon>
        <taxon>Viridiplantae</taxon>
        <taxon>Streptophyta</taxon>
        <taxon>Embryophyta</taxon>
        <taxon>Tracheophyta</taxon>
        <taxon>Spermatophyta</taxon>
        <taxon>Magnoliopsida</taxon>
        <taxon>Liliopsida</taxon>
        <taxon>Poales</taxon>
        <taxon>Poaceae</taxon>
        <taxon>PACMAD clade</taxon>
        <taxon>Panicoideae</taxon>
        <taxon>Panicodae</taxon>
        <taxon>Paniceae</taxon>
        <taxon>Panicinae</taxon>
        <taxon>Panicum</taxon>
        <taxon>Panicum sect. Panicum</taxon>
    </lineage>
</organism>
<dbReference type="STRING" id="4540.A0A3L6QXI2"/>